<accession>A0A7X0TK46</accession>
<evidence type="ECO:0000313" key="20">
    <source>
        <dbReference type="Proteomes" id="UP000547643"/>
    </source>
</evidence>
<sequence>MIEIRGNDGHMAGEKLIRFYRTKLSNYNLIYYFMMQHIVGFCLTMVLCLAFPIAFGLAYGINGLWMGIAIYAVLLILFYYVLIVRKARKVLWKRYRIRDFQKLQLLKLCLLRNYLARNGFQSPEELAVLQQMIEEDTTSFTKIVTIKNTAILLVVLLFAALGAVFILEANPEGHRIFLAVLLAILVVVSAVVLRGISYVVSHVVDAKKRNERALVRDIKELRASYVAQQNTEYQPYREMELVIQNNDILREIIGEKAFF</sequence>
<evidence type="ECO:0000313" key="18">
    <source>
        <dbReference type="Proteomes" id="UP000544413"/>
    </source>
</evidence>
<feature type="transmembrane region" description="Helical" evidence="1">
    <location>
        <begin position="64"/>
        <end position="84"/>
    </location>
</feature>
<evidence type="ECO:0000313" key="10">
    <source>
        <dbReference type="EMBL" id="MBC2177047.1"/>
    </source>
</evidence>
<feature type="transmembrane region" description="Helical" evidence="1">
    <location>
        <begin position="176"/>
        <end position="200"/>
    </location>
</feature>
<dbReference type="Proteomes" id="UP000541955">
    <property type="component" value="Unassembled WGS sequence"/>
</dbReference>
<dbReference type="Proteomes" id="UP000585696">
    <property type="component" value="Unassembled WGS sequence"/>
</dbReference>
<dbReference type="RefSeq" id="WP_185351496.1">
    <property type="nucleotide sequence ID" value="NZ_JAARMZ010000001.1"/>
</dbReference>
<gene>
    <name evidence="2" type="ORF">HB759_01550</name>
    <name evidence="3" type="ORF">HB836_02345</name>
    <name evidence="4" type="ORF">HB902_01890</name>
    <name evidence="6" type="ORF">HB904_06620</name>
    <name evidence="5" type="ORF">HB907_04080</name>
    <name evidence="7" type="ORF">HCA46_04225</name>
    <name evidence="8" type="ORF">HCA55_01625</name>
    <name evidence="9" type="ORF">HCA78_09040</name>
    <name evidence="11" type="ORF">HCB25_02000</name>
    <name evidence="10" type="ORF">HCB27_10495</name>
    <name evidence="12" type="ORF">HCB69_00185</name>
    <name evidence="13" type="ORF">HCC36_04645</name>
</gene>
<evidence type="ECO:0000313" key="7">
    <source>
        <dbReference type="EMBL" id="MBC1778036.1"/>
    </source>
</evidence>
<evidence type="ECO:0000313" key="3">
    <source>
        <dbReference type="EMBL" id="MBC1400422.1"/>
    </source>
</evidence>
<dbReference type="Proteomes" id="UP000544413">
    <property type="component" value="Unassembled WGS sequence"/>
</dbReference>
<dbReference type="EMBL" id="JAARWW010000004">
    <property type="protein sequence ID" value="MBC2003911.1"/>
    <property type="molecule type" value="Genomic_DNA"/>
</dbReference>
<evidence type="ECO:0000313" key="8">
    <source>
        <dbReference type="EMBL" id="MBC1795399.1"/>
    </source>
</evidence>
<evidence type="ECO:0000313" key="19">
    <source>
        <dbReference type="Proteomes" id="UP000546806"/>
    </source>
</evidence>
<evidence type="ECO:0000313" key="22">
    <source>
        <dbReference type="Proteomes" id="UP000550367"/>
    </source>
</evidence>
<evidence type="ECO:0000313" key="2">
    <source>
        <dbReference type="EMBL" id="MBC1330623.1"/>
    </source>
</evidence>
<dbReference type="AlphaFoldDB" id="A0A7X0TK46"/>
<dbReference type="EMBL" id="JAARZT010000007">
    <property type="protein sequence ID" value="MBC2292513.1"/>
    <property type="molecule type" value="Genomic_DNA"/>
</dbReference>
<protein>
    <submittedName>
        <fullName evidence="2">Uncharacterized protein</fullName>
    </submittedName>
</protein>
<dbReference type="EMBL" id="JAARPT010000001">
    <property type="protein sequence ID" value="MBC1400422.1"/>
    <property type="molecule type" value="Genomic_DNA"/>
</dbReference>
<proteinExistence type="predicted"/>
<dbReference type="EMBL" id="JAARRU010000001">
    <property type="protein sequence ID" value="MBC1564570.1"/>
    <property type="molecule type" value="Genomic_DNA"/>
</dbReference>
<evidence type="ECO:0000313" key="25">
    <source>
        <dbReference type="Proteomes" id="UP000586951"/>
    </source>
</evidence>
<evidence type="ECO:0000313" key="15">
    <source>
        <dbReference type="Proteomes" id="UP000541735"/>
    </source>
</evidence>
<evidence type="ECO:0000313" key="11">
    <source>
        <dbReference type="EMBL" id="MBC2242819.1"/>
    </source>
</evidence>
<feature type="transmembrane region" description="Helical" evidence="1">
    <location>
        <begin position="29"/>
        <end position="58"/>
    </location>
</feature>
<evidence type="ECO:0000256" key="1">
    <source>
        <dbReference type="SAM" id="Phobius"/>
    </source>
</evidence>
<dbReference type="EMBL" id="JAARSH010000003">
    <property type="protein sequence ID" value="MBC1615852.1"/>
    <property type="molecule type" value="Genomic_DNA"/>
</dbReference>
<dbReference type="EMBL" id="JAARYD010000004">
    <property type="protein sequence ID" value="MBC2177047.1"/>
    <property type="molecule type" value="Genomic_DNA"/>
</dbReference>
<dbReference type="EMBL" id="JAARRW010000001">
    <property type="protein sequence ID" value="MBC1560805.1"/>
    <property type="molecule type" value="Genomic_DNA"/>
</dbReference>
<dbReference type="Proteomes" id="UP000532866">
    <property type="component" value="Unassembled WGS sequence"/>
</dbReference>
<dbReference type="EMBL" id="JAARZS010000001">
    <property type="protein sequence ID" value="MBC2282789.1"/>
    <property type="molecule type" value="Genomic_DNA"/>
</dbReference>
<dbReference type="EMBL" id="JAARVD010000001">
    <property type="protein sequence ID" value="MBC1795399.1"/>
    <property type="molecule type" value="Genomic_DNA"/>
</dbReference>
<dbReference type="Proteomes" id="UP000541735">
    <property type="component" value="Unassembled WGS sequence"/>
</dbReference>
<evidence type="ECO:0000313" key="13">
    <source>
        <dbReference type="EMBL" id="MBC2292513.1"/>
    </source>
</evidence>
<feature type="transmembrane region" description="Helical" evidence="1">
    <location>
        <begin position="150"/>
        <end position="170"/>
    </location>
</feature>
<evidence type="ECO:0000313" key="14">
    <source>
        <dbReference type="Proteomes" id="UP000532866"/>
    </source>
</evidence>
<dbReference type="Proteomes" id="UP000548082">
    <property type="component" value="Unassembled WGS sequence"/>
</dbReference>
<dbReference type="EMBL" id="JAARYY010000001">
    <property type="protein sequence ID" value="MBC2242819.1"/>
    <property type="molecule type" value="Genomic_DNA"/>
</dbReference>
<evidence type="ECO:0000313" key="5">
    <source>
        <dbReference type="EMBL" id="MBC1564570.1"/>
    </source>
</evidence>
<dbReference type="Proteomes" id="UP000586951">
    <property type="component" value="Unassembled WGS sequence"/>
</dbReference>
<evidence type="ECO:0000313" key="12">
    <source>
        <dbReference type="EMBL" id="MBC2282789.1"/>
    </source>
</evidence>
<evidence type="ECO:0000313" key="6">
    <source>
        <dbReference type="EMBL" id="MBC1615852.1"/>
    </source>
</evidence>
<keyword evidence="1" id="KW-1133">Transmembrane helix</keyword>
<name>A0A7X0TK46_9LIST</name>
<evidence type="ECO:0000313" key="24">
    <source>
        <dbReference type="Proteomes" id="UP000585696"/>
    </source>
</evidence>
<dbReference type="Proteomes" id="UP000543005">
    <property type="component" value="Unassembled WGS sequence"/>
</dbReference>
<dbReference type="EMBL" id="JAAROL010000001">
    <property type="protein sequence ID" value="MBC1330623.1"/>
    <property type="molecule type" value="Genomic_DNA"/>
</dbReference>
<evidence type="ECO:0000313" key="21">
    <source>
        <dbReference type="Proteomes" id="UP000548082"/>
    </source>
</evidence>
<keyword evidence="1" id="KW-0812">Transmembrane</keyword>
<evidence type="ECO:0000313" key="23">
    <source>
        <dbReference type="Proteomes" id="UP000574104"/>
    </source>
</evidence>
<dbReference type="Proteomes" id="UP000550367">
    <property type="component" value="Unassembled WGS sequence"/>
</dbReference>
<comment type="caution">
    <text evidence="2">The sequence shown here is derived from an EMBL/GenBank/DDBJ whole genome shotgun (WGS) entry which is preliminary data.</text>
</comment>
<evidence type="ECO:0000313" key="17">
    <source>
        <dbReference type="Proteomes" id="UP000543005"/>
    </source>
</evidence>
<keyword evidence="1" id="KW-0472">Membrane</keyword>
<organism evidence="2 14">
    <name type="scientific">Listeria booriae</name>
    <dbReference type="NCBI Taxonomy" id="1552123"/>
    <lineage>
        <taxon>Bacteria</taxon>
        <taxon>Bacillati</taxon>
        <taxon>Bacillota</taxon>
        <taxon>Bacilli</taxon>
        <taxon>Bacillales</taxon>
        <taxon>Listeriaceae</taxon>
        <taxon>Listeria</taxon>
    </lineage>
</organism>
<evidence type="ECO:0000313" key="4">
    <source>
        <dbReference type="EMBL" id="MBC1560805.1"/>
    </source>
</evidence>
<evidence type="ECO:0000313" key="9">
    <source>
        <dbReference type="EMBL" id="MBC2003911.1"/>
    </source>
</evidence>
<dbReference type="Proteomes" id="UP000546806">
    <property type="component" value="Unassembled WGS sequence"/>
</dbReference>
<dbReference type="Proteomes" id="UP000547643">
    <property type="component" value="Unassembled WGS sequence"/>
</dbReference>
<evidence type="ECO:0000313" key="16">
    <source>
        <dbReference type="Proteomes" id="UP000541955"/>
    </source>
</evidence>
<reference evidence="14 15" key="1">
    <citation type="submission" date="2020-03" db="EMBL/GenBank/DDBJ databases">
        <title>Soil Listeria distribution.</title>
        <authorList>
            <person name="Liao J."/>
            <person name="Wiedmann M."/>
        </authorList>
    </citation>
    <scope>NUCLEOTIDE SEQUENCE [LARGE SCALE GENOMIC DNA]</scope>
    <source>
        <strain evidence="13 17">FSL L7-0051</strain>
        <strain evidence="12 24">FSL L7-0054</strain>
        <strain evidence="11 22">FSL L7-0153</strain>
        <strain evidence="10 15">FSL L7-0259</strain>
        <strain evidence="9 19">FSL L7-0435</strain>
        <strain evidence="8 21">FSL L7-0990</strain>
        <strain evidence="7 20">FSL L7-1017</strain>
        <strain evidence="6 23">FSL L7-1299</strain>
        <strain evidence="4 16">FSL L7-1387</strain>
        <strain evidence="5 25">FSL L7-1427</strain>
        <strain evidence="3 18">FSL L7-1658</strain>
        <strain evidence="2 14">FSL L7-1833</strain>
    </source>
</reference>
<dbReference type="Proteomes" id="UP000574104">
    <property type="component" value="Unassembled WGS sequence"/>
</dbReference>
<dbReference type="EMBL" id="JAARUV010000001">
    <property type="protein sequence ID" value="MBC1778036.1"/>
    <property type="molecule type" value="Genomic_DNA"/>
</dbReference>